<organism evidence="2 3">
    <name type="scientific">Colletotrichum scovillei</name>
    <dbReference type="NCBI Taxonomy" id="1209932"/>
    <lineage>
        <taxon>Eukaryota</taxon>
        <taxon>Fungi</taxon>
        <taxon>Dikarya</taxon>
        <taxon>Ascomycota</taxon>
        <taxon>Pezizomycotina</taxon>
        <taxon>Sordariomycetes</taxon>
        <taxon>Hypocreomycetidae</taxon>
        <taxon>Glomerellales</taxon>
        <taxon>Glomerellaceae</taxon>
        <taxon>Colletotrichum</taxon>
        <taxon>Colletotrichum acutatum species complex</taxon>
    </lineage>
</organism>
<keyword evidence="3" id="KW-1185">Reference proteome</keyword>
<dbReference type="EMBL" id="JAESDN010000009">
    <property type="protein sequence ID" value="KAG7045382.1"/>
    <property type="molecule type" value="Genomic_DNA"/>
</dbReference>
<evidence type="ECO:0000313" key="2">
    <source>
        <dbReference type="EMBL" id="KAG7045382.1"/>
    </source>
</evidence>
<name>A0A9P7QZZ9_9PEZI</name>
<evidence type="ECO:0000313" key="3">
    <source>
        <dbReference type="Proteomes" id="UP000699042"/>
    </source>
</evidence>
<comment type="caution">
    <text evidence="2">The sequence shown here is derived from an EMBL/GenBank/DDBJ whole genome shotgun (WGS) entry which is preliminary data.</text>
</comment>
<feature type="region of interest" description="Disordered" evidence="1">
    <location>
        <begin position="1"/>
        <end position="36"/>
    </location>
</feature>
<gene>
    <name evidence="2" type="ORF">JMJ77_009465</name>
</gene>
<dbReference type="AlphaFoldDB" id="A0A9P7QZZ9"/>
<evidence type="ECO:0000256" key="1">
    <source>
        <dbReference type="SAM" id="MobiDB-lite"/>
    </source>
</evidence>
<feature type="compositionally biased region" description="Polar residues" evidence="1">
    <location>
        <begin position="9"/>
        <end position="19"/>
    </location>
</feature>
<reference evidence="2" key="1">
    <citation type="submission" date="2021-05" db="EMBL/GenBank/DDBJ databases">
        <title>Comparative genomics of three Colletotrichum scovillei strains and genetic complementation revealed genes involved fungal growth and virulence on chili pepper.</title>
        <authorList>
            <person name="Hsieh D.-K."/>
            <person name="Chuang S.-C."/>
            <person name="Chen C.-Y."/>
            <person name="Chao Y.-T."/>
            <person name="Lu M.-Y.J."/>
            <person name="Lee M.-H."/>
            <person name="Shih M.-C."/>
        </authorList>
    </citation>
    <scope>NUCLEOTIDE SEQUENCE</scope>
    <source>
        <strain evidence="2">Coll-153</strain>
    </source>
</reference>
<proteinExistence type="predicted"/>
<protein>
    <submittedName>
        <fullName evidence="2">Uncharacterized protein</fullName>
    </submittedName>
</protein>
<accession>A0A9P7QZZ9</accession>
<sequence length="36" mass="3857">MLPPATSGDRPQSEVQQGAKSGKCGSSRSSHSRKWQ</sequence>
<dbReference type="Proteomes" id="UP000699042">
    <property type="component" value="Unassembled WGS sequence"/>
</dbReference>
<feature type="compositionally biased region" description="Low complexity" evidence="1">
    <location>
        <begin position="20"/>
        <end position="29"/>
    </location>
</feature>